<dbReference type="InterPro" id="IPR042099">
    <property type="entry name" value="ANL_N_sf"/>
</dbReference>
<sequence>MLLIAFFWILVSRAPIGQGYGLTETCAGGTFSEHDDTSVGRVGAPLPCSYIKLIDWPEGGYLTSDSPMPRGEIIIGGPNVTVGYFKNEEKTKEVYKVDEKGMRWFYTGDIGRFHADGCLEIIDRKKDIVKLQHGEYVSLGKVEAALSVSPYVDNIMLYADPFHSYVVALVVASQPMVEDWASKQEIKYADLSDLCLKEETLKEVHGSLVKAAKDARLEKFETPAKIKLHSEPWTPESGLVTSALKIKREAIRKAFSEDLAKLYRS</sequence>
<dbReference type="InterPro" id="IPR000873">
    <property type="entry name" value="AMP-dep_synth/lig_dom"/>
</dbReference>
<comment type="similarity">
    <text evidence="1">Belongs to the ATP-dependent AMP-binding enzyme family.</text>
</comment>
<dbReference type="AlphaFoldDB" id="A0ABC8TLV1"/>
<protein>
    <recommendedName>
        <fullName evidence="6">AMP-dependent synthetase/ligase domain-containing protein</fullName>
    </recommendedName>
</protein>
<keyword evidence="2" id="KW-0436">Ligase</keyword>
<reference evidence="7 8" key="1">
    <citation type="submission" date="2024-02" db="EMBL/GenBank/DDBJ databases">
        <authorList>
            <person name="Vignale AGUSTIN F."/>
            <person name="Sosa J E."/>
            <person name="Modenutti C."/>
        </authorList>
    </citation>
    <scope>NUCLEOTIDE SEQUENCE [LARGE SCALE GENOMIC DNA]</scope>
</reference>
<gene>
    <name evidence="7" type="ORF">ILEXP_LOCUS38464</name>
</gene>
<feature type="signal peptide" evidence="5">
    <location>
        <begin position="1"/>
        <end position="19"/>
    </location>
</feature>
<keyword evidence="5" id="KW-0732">Signal</keyword>
<dbReference type="SUPFAM" id="SSF56801">
    <property type="entry name" value="Acetyl-CoA synthetase-like"/>
    <property type="match status" value="1"/>
</dbReference>
<name>A0ABC8TLV1_9AQUA</name>
<organism evidence="7 8">
    <name type="scientific">Ilex paraguariensis</name>
    <name type="common">yerba mate</name>
    <dbReference type="NCBI Taxonomy" id="185542"/>
    <lineage>
        <taxon>Eukaryota</taxon>
        <taxon>Viridiplantae</taxon>
        <taxon>Streptophyta</taxon>
        <taxon>Embryophyta</taxon>
        <taxon>Tracheophyta</taxon>
        <taxon>Spermatophyta</taxon>
        <taxon>Magnoliopsida</taxon>
        <taxon>eudicotyledons</taxon>
        <taxon>Gunneridae</taxon>
        <taxon>Pentapetalae</taxon>
        <taxon>asterids</taxon>
        <taxon>campanulids</taxon>
        <taxon>Aquifoliales</taxon>
        <taxon>Aquifoliaceae</taxon>
        <taxon>Ilex</taxon>
    </lineage>
</organism>
<proteinExistence type="inferred from homology"/>
<dbReference type="Gene3D" id="3.40.50.12780">
    <property type="entry name" value="N-terminal domain of ligase-like"/>
    <property type="match status" value="1"/>
</dbReference>
<dbReference type="PANTHER" id="PTHR43272">
    <property type="entry name" value="LONG-CHAIN-FATTY-ACID--COA LIGASE"/>
    <property type="match status" value="1"/>
</dbReference>
<dbReference type="EMBL" id="CAUOFW020005214">
    <property type="protein sequence ID" value="CAK9169032.1"/>
    <property type="molecule type" value="Genomic_DNA"/>
</dbReference>
<dbReference type="GO" id="GO:0004467">
    <property type="term" value="F:long-chain fatty acid-CoA ligase activity"/>
    <property type="evidence" value="ECO:0007669"/>
    <property type="project" value="UniProtKB-ARBA"/>
</dbReference>
<evidence type="ECO:0000256" key="4">
    <source>
        <dbReference type="ARBA" id="ARBA00022840"/>
    </source>
</evidence>
<keyword evidence="8" id="KW-1185">Reference proteome</keyword>
<dbReference type="Pfam" id="PF00501">
    <property type="entry name" value="AMP-binding"/>
    <property type="match status" value="1"/>
</dbReference>
<evidence type="ECO:0000313" key="8">
    <source>
        <dbReference type="Proteomes" id="UP001642360"/>
    </source>
</evidence>
<dbReference type="Proteomes" id="UP001642360">
    <property type="component" value="Unassembled WGS sequence"/>
</dbReference>
<keyword evidence="4" id="KW-0067">ATP-binding</keyword>
<evidence type="ECO:0000256" key="2">
    <source>
        <dbReference type="ARBA" id="ARBA00022598"/>
    </source>
</evidence>
<evidence type="ECO:0000259" key="6">
    <source>
        <dbReference type="Pfam" id="PF00501"/>
    </source>
</evidence>
<evidence type="ECO:0000256" key="3">
    <source>
        <dbReference type="ARBA" id="ARBA00022741"/>
    </source>
</evidence>
<dbReference type="GO" id="GO:0005524">
    <property type="term" value="F:ATP binding"/>
    <property type="evidence" value="ECO:0007669"/>
    <property type="project" value="UniProtKB-KW"/>
</dbReference>
<accession>A0ABC8TLV1</accession>
<dbReference type="PANTHER" id="PTHR43272:SF83">
    <property type="entry name" value="ACYL-COA SYNTHETASE LONG-CHAIN, ISOFORM J"/>
    <property type="match status" value="1"/>
</dbReference>
<keyword evidence="3" id="KW-0547">Nucleotide-binding</keyword>
<evidence type="ECO:0000256" key="1">
    <source>
        <dbReference type="ARBA" id="ARBA00006432"/>
    </source>
</evidence>
<comment type="caution">
    <text evidence="7">The sequence shown here is derived from an EMBL/GenBank/DDBJ whole genome shotgun (WGS) entry which is preliminary data.</text>
</comment>
<feature type="domain" description="AMP-dependent synthetase/ligase" evidence="6">
    <location>
        <begin position="5"/>
        <end position="85"/>
    </location>
</feature>
<feature type="chain" id="PRO_5044809247" description="AMP-dependent synthetase/ligase domain-containing protein" evidence="5">
    <location>
        <begin position="20"/>
        <end position="265"/>
    </location>
</feature>
<evidence type="ECO:0000313" key="7">
    <source>
        <dbReference type="EMBL" id="CAK9169032.1"/>
    </source>
</evidence>
<evidence type="ECO:0000256" key="5">
    <source>
        <dbReference type="SAM" id="SignalP"/>
    </source>
</evidence>